<organism evidence="2 3">
    <name type="scientific">Marasmius crinis-equi</name>
    <dbReference type="NCBI Taxonomy" id="585013"/>
    <lineage>
        <taxon>Eukaryota</taxon>
        <taxon>Fungi</taxon>
        <taxon>Dikarya</taxon>
        <taxon>Basidiomycota</taxon>
        <taxon>Agaricomycotina</taxon>
        <taxon>Agaricomycetes</taxon>
        <taxon>Agaricomycetidae</taxon>
        <taxon>Agaricales</taxon>
        <taxon>Marasmiineae</taxon>
        <taxon>Marasmiaceae</taxon>
        <taxon>Marasmius</taxon>
    </lineage>
</organism>
<comment type="caution">
    <text evidence="2">The sequence shown here is derived from an EMBL/GenBank/DDBJ whole genome shotgun (WGS) entry which is preliminary data.</text>
</comment>
<dbReference type="Proteomes" id="UP001465976">
    <property type="component" value="Unassembled WGS sequence"/>
</dbReference>
<reference evidence="2 3" key="1">
    <citation type="submission" date="2024-02" db="EMBL/GenBank/DDBJ databases">
        <title>A draft genome for the cacao thread blight pathogen Marasmius crinis-equi.</title>
        <authorList>
            <person name="Cohen S.P."/>
            <person name="Baruah I.K."/>
            <person name="Amoako-Attah I."/>
            <person name="Bukari Y."/>
            <person name="Meinhardt L.W."/>
            <person name="Bailey B.A."/>
        </authorList>
    </citation>
    <scope>NUCLEOTIDE SEQUENCE [LARGE SCALE GENOMIC DNA]</scope>
    <source>
        <strain evidence="2 3">GH-76</strain>
    </source>
</reference>
<proteinExistence type="predicted"/>
<keyword evidence="1" id="KW-1133">Transmembrane helix</keyword>
<keyword evidence="3" id="KW-1185">Reference proteome</keyword>
<gene>
    <name evidence="2" type="ORF">V5O48_005417</name>
</gene>
<sequence>MYSFTLAIVLESGALYPVVLIVLLIIDICSLSDEAPGIFGPSAPLSIGIATLVHIVGIAPTLIVVGIGLGGAFQDAITHPEIPMHVRKLPAEVGNPANTLNVQEDSGLED</sequence>
<feature type="transmembrane region" description="Helical" evidence="1">
    <location>
        <begin position="47"/>
        <end position="73"/>
    </location>
</feature>
<evidence type="ECO:0000256" key="1">
    <source>
        <dbReference type="SAM" id="Phobius"/>
    </source>
</evidence>
<name>A0ABR3FMU4_9AGAR</name>
<accession>A0ABR3FMU4</accession>
<evidence type="ECO:0000313" key="2">
    <source>
        <dbReference type="EMBL" id="KAL0576553.1"/>
    </source>
</evidence>
<feature type="transmembrane region" description="Helical" evidence="1">
    <location>
        <begin position="6"/>
        <end position="26"/>
    </location>
</feature>
<keyword evidence="1" id="KW-0812">Transmembrane</keyword>
<keyword evidence="1" id="KW-0472">Membrane</keyword>
<protein>
    <submittedName>
        <fullName evidence="2">Uncharacterized protein</fullName>
    </submittedName>
</protein>
<dbReference type="EMBL" id="JBAHYK010000215">
    <property type="protein sequence ID" value="KAL0576553.1"/>
    <property type="molecule type" value="Genomic_DNA"/>
</dbReference>
<evidence type="ECO:0000313" key="3">
    <source>
        <dbReference type="Proteomes" id="UP001465976"/>
    </source>
</evidence>